<sequence>MDWNEERTATLRKLWLEGMSASQVARQLGGISRSAVIGKVHRLGITVRDVPARQRTTVRTANRAQPRTRPVREAMPAPRPALRLIEIAEMAPTSCILGLSSNSCRWPIGNPDAHDFGFCGREKTTRGSYCDDHARWAFRKLASPSEVKAWANRPTAITLHTA</sequence>
<dbReference type="Gene3D" id="1.10.10.60">
    <property type="entry name" value="Homeodomain-like"/>
    <property type="match status" value="1"/>
</dbReference>
<name>B0T1L3_CAUSK</name>
<dbReference type="EMBL" id="CP000927">
    <property type="protein sequence ID" value="ABZ72202.1"/>
    <property type="molecule type" value="Genomic_DNA"/>
</dbReference>
<proteinExistence type="predicted"/>
<reference evidence="1" key="1">
    <citation type="submission" date="2008-01" db="EMBL/GenBank/DDBJ databases">
        <title>Complete sequence of chromosome of Caulobacter sp. K31.</title>
        <authorList>
            <consortium name="US DOE Joint Genome Institute"/>
            <person name="Copeland A."/>
            <person name="Lucas S."/>
            <person name="Lapidus A."/>
            <person name="Barry K."/>
            <person name="Glavina del Rio T."/>
            <person name="Dalin E."/>
            <person name="Tice H."/>
            <person name="Pitluck S."/>
            <person name="Bruce D."/>
            <person name="Goodwin L."/>
            <person name="Thompson L.S."/>
            <person name="Brettin T."/>
            <person name="Detter J.C."/>
            <person name="Han C."/>
            <person name="Schmutz J."/>
            <person name="Larimer F."/>
            <person name="Land M."/>
            <person name="Hauser L."/>
            <person name="Kyrpides N."/>
            <person name="Kim E."/>
            <person name="Stephens C."/>
            <person name="Richardson P."/>
        </authorList>
    </citation>
    <scope>NUCLEOTIDE SEQUENCE [LARGE SCALE GENOMIC DNA]</scope>
    <source>
        <strain evidence="1">K31</strain>
    </source>
</reference>
<dbReference type="KEGG" id="cak:Caul_3075"/>
<dbReference type="eggNOG" id="COG5352">
    <property type="taxonomic scope" value="Bacteria"/>
</dbReference>
<dbReference type="AlphaFoldDB" id="B0T1L3"/>
<evidence type="ECO:0000313" key="1">
    <source>
        <dbReference type="EMBL" id="ABZ72202.1"/>
    </source>
</evidence>
<dbReference type="STRING" id="366602.Caul_3075"/>
<dbReference type="Pfam" id="PF07750">
    <property type="entry name" value="GcrA"/>
    <property type="match status" value="1"/>
</dbReference>
<dbReference type="HOGENOM" id="CLU_096417_1_0_5"/>
<dbReference type="OrthoDB" id="9798071at2"/>
<gene>
    <name evidence="1" type="ordered locus">Caul_3075</name>
</gene>
<dbReference type="InterPro" id="IPR011681">
    <property type="entry name" value="GcrA"/>
</dbReference>
<accession>B0T1L3</accession>
<organism evidence="1">
    <name type="scientific">Caulobacter sp. (strain K31)</name>
    <dbReference type="NCBI Taxonomy" id="366602"/>
    <lineage>
        <taxon>Bacteria</taxon>
        <taxon>Pseudomonadati</taxon>
        <taxon>Pseudomonadota</taxon>
        <taxon>Alphaproteobacteria</taxon>
        <taxon>Caulobacterales</taxon>
        <taxon>Caulobacteraceae</taxon>
        <taxon>Caulobacter</taxon>
    </lineage>
</organism>
<protein>
    <submittedName>
        <fullName evidence="1">GcrA cell cycle regulator</fullName>
    </submittedName>
</protein>